<gene>
    <name evidence="1" type="ORF">HW555_005179</name>
</gene>
<organism evidence="1 2">
    <name type="scientific">Spodoptera exigua</name>
    <name type="common">Beet armyworm</name>
    <name type="synonym">Noctua fulgens</name>
    <dbReference type="NCBI Taxonomy" id="7107"/>
    <lineage>
        <taxon>Eukaryota</taxon>
        <taxon>Metazoa</taxon>
        <taxon>Ecdysozoa</taxon>
        <taxon>Arthropoda</taxon>
        <taxon>Hexapoda</taxon>
        <taxon>Insecta</taxon>
        <taxon>Pterygota</taxon>
        <taxon>Neoptera</taxon>
        <taxon>Endopterygota</taxon>
        <taxon>Lepidoptera</taxon>
        <taxon>Glossata</taxon>
        <taxon>Ditrysia</taxon>
        <taxon>Noctuoidea</taxon>
        <taxon>Noctuidae</taxon>
        <taxon>Amphipyrinae</taxon>
        <taxon>Spodoptera</taxon>
    </lineage>
</organism>
<sequence>NCFFIGNYGPDLVPDINWPLQMRKGDKTLEITVPASWETDKRLNPRISYVCIKTENAQMATETAHITISRTHKSAKIYLRLYEEASQSRTVYVQLFDTVYIHDI</sequence>
<dbReference type="Proteomes" id="UP000648187">
    <property type="component" value="Unassembled WGS sequence"/>
</dbReference>
<evidence type="ECO:0000313" key="1">
    <source>
        <dbReference type="EMBL" id="KAF9417765.1"/>
    </source>
</evidence>
<evidence type="ECO:0000313" key="2">
    <source>
        <dbReference type="Proteomes" id="UP000648187"/>
    </source>
</evidence>
<dbReference type="AlphaFoldDB" id="A0A835GI92"/>
<proteinExistence type="predicted"/>
<accession>A0A835GI92</accession>
<dbReference type="EMBL" id="JACKWZ010000065">
    <property type="protein sequence ID" value="KAF9417765.1"/>
    <property type="molecule type" value="Genomic_DNA"/>
</dbReference>
<reference evidence="1" key="1">
    <citation type="submission" date="2020-08" db="EMBL/GenBank/DDBJ databases">
        <title>Spodoptera exigua strain:BAW_Kor-Di-RS1 Genome sequencing and assembly.</title>
        <authorList>
            <person name="Kim J."/>
            <person name="Nam H.Y."/>
            <person name="Kwon M."/>
            <person name="Choi J.H."/>
            <person name="Cho S.R."/>
            <person name="Kim G.-H."/>
        </authorList>
    </citation>
    <scope>NUCLEOTIDE SEQUENCE</scope>
    <source>
        <strain evidence="1">BAW_Kor-Di-RS1</strain>
        <tissue evidence="1">Whole-body</tissue>
    </source>
</reference>
<name>A0A835GI92_SPOEX</name>
<comment type="caution">
    <text evidence="1">The sequence shown here is derived from an EMBL/GenBank/DDBJ whole genome shotgun (WGS) entry which is preliminary data.</text>
</comment>
<feature type="non-terminal residue" evidence="1">
    <location>
        <position position="1"/>
    </location>
</feature>
<protein>
    <submittedName>
        <fullName evidence="1">Uncharacterized protein</fullName>
    </submittedName>
</protein>
<keyword evidence="2" id="KW-1185">Reference proteome</keyword>